<dbReference type="InterPro" id="IPR036291">
    <property type="entry name" value="NAD(P)-bd_dom_sf"/>
</dbReference>
<gene>
    <name evidence="2" type="ORF">J2800_000908</name>
</gene>
<comment type="caution">
    <text evidence="2">The sequence shown here is derived from an EMBL/GenBank/DDBJ whole genome shotgun (WGS) entry which is preliminary data.</text>
</comment>
<dbReference type="InterPro" id="IPR002347">
    <property type="entry name" value="SDR_fam"/>
</dbReference>
<evidence type="ECO:0000256" key="1">
    <source>
        <dbReference type="RuleBase" id="RU000363"/>
    </source>
</evidence>
<dbReference type="EMBL" id="JAVDRL010000003">
    <property type="protein sequence ID" value="MDR6530172.1"/>
    <property type="molecule type" value="Genomic_DNA"/>
</dbReference>
<dbReference type="PROSITE" id="PS00061">
    <property type="entry name" value="ADH_SHORT"/>
    <property type="match status" value="1"/>
</dbReference>
<protein>
    <submittedName>
        <fullName evidence="2">NAD(P)-dependent dehydrogenase (Short-subunit alcohol dehydrogenase family)</fullName>
    </submittedName>
</protein>
<evidence type="ECO:0000313" key="3">
    <source>
        <dbReference type="Proteomes" id="UP001262754"/>
    </source>
</evidence>
<dbReference type="Pfam" id="PF00106">
    <property type="entry name" value="adh_short"/>
    <property type="match status" value="1"/>
</dbReference>
<dbReference type="PANTHER" id="PTHR43313:SF1">
    <property type="entry name" value="3BETA-HYDROXYSTEROID DEHYDROGENASE DHS-16"/>
    <property type="match status" value="1"/>
</dbReference>
<dbReference type="Gene3D" id="3.40.50.720">
    <property type="entry name" value="NAD(P)-binding Rossmann-like Domain"/>
    <property type="match status" value="1"/>
</dbReference>
<organism evidence="2 3">
    <name type="scientific">Caulobacter rhizosphaerae</name>
    <dbReference type="NCBI Taxonomy" id="2010972"/>
    <lineage>
        <taxon>Bacteria</taxon>
        <taxon>Pseudomonadati</taxon>
        <taxon>Pseudomonadota</taxon>
        <taxon>Alphaproteobacteria</taxon>
        <taxon>Caulobacterales</taxon>
        <taxon>Caulobacteraceae</taxon>
        <taxon>Caulobacter</taxon>
    </lineage>
</organism>
<dbReference type="PRINTS" id="PR00080">
    <property type="entry name" value="SDRFAMILY"/>
</dbReference>
<dbReference type="PANTHER" id="PTHR43313">
    <property type="entry name" value="SHORT-CHAIN DEHYDROGENASE/REDUCTASE FAMILY 9C"/>
    <property type="match status" value="1"/>
</dbReference>
<dbReference type="RefSeq" id="WP_310029513.1">
    <property type="nucleotide sequence ID" value="NZ_JAVDRL010000003.1"/>
</dbReference>
<comment type="similarity">
    <text evidence="1">Belongs to the short-chain dehydrogenases/reductases (SDR) family.</text>
</comment>
<proteinExistence type="inferred from homology"/>
<dbReference type="Proteomes" id="UP001262754">
    <property type="component" value="Unassembled WGS sequence"/>
</dbReference>
<name>A0ABU1MVF0_9CAUL</name>
<dbReference type="PRINTS" id="PR00081">
    <property type="entry name" value="GDHRDH"/>
</dbReference>
<keyword evidence="3" id="KW-1185">Reference proteome</keyword>
<dbReference type="SUPFAM" id="SSF51735">
    <property type="entry name" value="NAD(P)-binding Rossmann-fold domains"/>
    <property type="match status" value="1"/>
</dbReference>
<reference evidence="2 3" key="1">
    <citation type="submission" date="2023-07" db="EMBL/GenBank/DDBJ databases">
        <title>Sorghum-associated microbial communities from plants grown in Nebraska, USA.</title>
        <authorList>
            <person name="Schachtman D."/>
        </authorList>
    </citation>
    <scope>NUCLEOTIDE SEQUENCE [LARGE SCALE GENOMIC DNA]</scope>
    <source>
        <strain evidence="2 3">DS2154</strain>
    </source>
</reference>
<dbReference type="InterPro" id="IPR020904">
    <property type="entry name" value="Sc_DH/Rdtase_CS"/>
</dbReference>
<accession>A0ABU1MVF0</accession>
<sequence>MNGQASRSVIVTGASTGIGWAVAQVLTQRGFHVFGSVRKAADAERLTAAFGPAVTPLIFDVTDEAAVRAAAGQVETALDGRPLAGLVNNAGIAVAGPLLHLPIDEWRRQLEVNLTGVVIATQAFAPLVGARKPVAGPPGRIVNIGSVGGRNANPFMAPYCTSKFGLEGLSESLRRELLPFGVDVVVIAPGAVATPIWDKADETDTSAYADTVYGPALERLRAYMLSIGKSGLPAERIGEAVHTALTVARPKVRYTITPQPMQMLMADLLPKRTLDRIVGKRLGLLPE</sequence>
<evidence type="ECO:0000313" key="2">
    <source>
        <dbReference type="EMBL" id="MDR6530172.1"/>
    </source>
</evidence>